<comment type="caution">
    <text evidence="3">The sequence shown here is derived from an EMBL/GenBank/DDBJ whole genome shotgun (WGS) entry which is preliminary data.</text>
</comment>
<dbReference type="EMBL" id="JAAOAR010000429">
    <property type="protein sequence ID" value="KAF5582628.1"/>
    <property type="molecule type" value="Genomic_DNA"/>
</dbReference>
<protein>
    <submittedName>
        <fullName evidence="3">3-oxoadipate enol-lactonase 2</fullName>
    </submittedName>
</protein>
<accession>A0A8H5L0A1</accession>
<dbReference type="SMART" id="SM00248">
    <property type="entry name" value="ANK"/>
    <property type="match status" value="4"/>
</dbReference>
<feature type="domain" description="AB hydrolase-1" evidence="2">
    <location>
        <begin position="442"/>
        <end position="567"/>
    </location>
</feature>
<dbReference type="InterPro" id="IPR029058">
    <property type="entry name" value="AB_hydrolase_fold"/>
</dbReference>
<gene>
    <name evidence="3" type="ORF">FPANT_8461</name>
</gene>
<dbReference type="SUPFAM" id="SSF48403">
    <property type="entry name" value="Ankyrin repeat"/>
    <property type="match status" value="1"/>
</dbReference>
<dbReference type="PANTHER" id="PTHR24118:SF99">
    <property type="entry name" value="POTE ANKYRIN DOMAIN FAMILY MEMBER 3C-RELATED"/>
    <property type="match status" value="1"/>
</dbReference>
<evidence type="ECO:0000313" key="4">
    <source>
        <dbReference type="Proteomes" id="UP000544095"/>
    </source>
</evidence>
<dbReference type="InterPro" id="IPR036770">
    <property type="entry name" value="Ankyrin_rpt-contain_sf"/>
</dbReference>
<sequence length="691" mass="78616">MYLDASDKPIDDLLIVDQSCLTYAILARDIDTVESMLFLGVDPNSRRVGKEAPVWRSVDGRHIKPGRQDPNSCHELYPLDLAMTSRPACRRIVELLLSHGADPNSRYAQTTIAHRVLERRGAVPSTAYCERNVYLDLILQHPLLDVNLQDSEGIPLIQCALEVRDAEAARILIDRGADLRCRDDSGRNILHLLSADDCGIELVQDIIALAPDLQYQFDKYGRSPLQYAIDCQKPGNPRDEVSLLISAGLDVAVQDANGNTPLHTLFKRPFLLVADYYDINARNKAGETPAFGYFCTGSFKVDLTWAKLDEERHNVSKKYGGDRWKVNNELEEQIVEETEPKIWALFDEMGVDWSVVDAEGRSLLHVVASQERPFRRLARFQFLSPALLAMSYTSAHSPNTNTFTTQPPSHHHSTPQDSMLYTRTINGVELSFEDRGMVTSDPTIVCLPGLGQDHRCYQYILPFLVGKYRVIRILWRNHGANSEATGKWSVEDQANDTIALLDSLQVQKFIPISHFQGGWCAMEMAARLGKQRVPAVLLTDFILTRPPPEFIKNLQMMQNKETWQQVQAPLIKKWLNNTSNKNVLDHCQNDLDTNGFENWSYFCWAVEKNHERWGSPMERLEAIKDPPLVRHVFSHPKEQAYLAEHEGFARKHPDWFSFARLRGESHFSVVELPEAVTLQLSHLVSQIKRKE</sequence>
<dbReference type="SUPFAM" id="SSF53474">
    <property type="entry name" value="alpha/beta-Hydrolases"/>
    <property type="match status" value="1"/>
</dbReference>
<feature type="region of interest" description="Disordered" evidence="1">
    <location>
        <begin position="398"/>
        <end position="417"/>
    </location>
</feature>
<dbReference type="Proteomes" id="UP000544095">
    <property type="component" value="Unassembled WGS sequence"/>
</dbReference>
<dbReference type="Pfam" id="PF00561">
    <property type="entry name" value="Abhydrolase_1"/>
    <property type="match status" value="1"/>
</dbReference>
<dbReference type="InterPro" id="IPR000073">
    <property type="entry name" value="AB_hydrolase_1"/>
</dbReference>
<organism evidence="3 4">
    <name type="scientific">Fusarium pseudoanthophilum</name>
    <dbReference type="NCBI Taxonomy" id="48495"/>
    <lineage>
        <taxon>Eukaryota</taxon>
        <taxon>Fungi</taxon>
        <taxon>Dikarya</taxon>
        <taxon>Ascomycota</taxon>
        <taxon>Pezizomycotina</taxon>
        <taxon>Sordariomycetes</taxon>
        <taxon>Hypocreomycetidae</taxon>
        <taxon>Hypocreales</taxon>
        <taxon>Nectriaceae</taxon>
        <taxon>Fusarium</taxon>
        <taxon>Fusarium fujikuroi species complex</taxon>
    </lineage>
</organism>
<dbReference type="Gene3D" id="1.10.210.20">
    <property type="match status" value="1"/>
</dbReference>
<dbReference type="Gene3D" id="1.25.40.20">
    <property type="entry name" value="Ankyrin repeat-containing domain"/>
    <property type="match status" value="2"/>
</dbReference>
<dbReference type="InterPro" id="IPR002110">
    <property type="entry name" value="Ankyrin_rpt"/>
</dbReference>
<feature type="compositionally biased region" description="Polar residues" evidence="1">
    <location>
        <begin position="398"/>
        <end position="408"/>
    </location>
</feature>
<dbReference type="AlphaFoldDB" id="A0A8H5L0A1"/>
<name>A0A8H5L0A1_9HYPO</name>
<keyword evidence="4" id="KW-1185">Reference proteome</keyword>
<evidence type="ECO:0000256" key="1">
    <source>
        <dbReference type="SAM" id="MobiDB-lite"/>
    </source>
</evidence>
<reference evidence="3 4" key="1">
    <citation type="submission" date="2020-05" db="EMBL/GenBank/DDBJ databases">
        <title>Identification and distribution of gene clusters putatively required for synthesis of sphingolipid metabolism inhibitors in phylogenetically diverse species of the filamentous fungus Fusarium.</title>
        <authorList>
            <person name="Kim H.-S."/>
            <person name="Busman M."/>
            <person name="Brown D.W."/>
            <person name="Divon H."/>
            <person name="Uhlig S."/>
            <person name="Proctor R.H."/>
        </authorList>
    </citation>
    <scope>NUCLEOTIDE SEQUENCE [LARGE SCALE GENOMIC DNA]</scope>
    <source>
        <strain evidence="3 4">NRRL 25211</strain>
    </source>
</reference>
<dbReference type="PANTHER" id="PTHR24118">
    <property type="entry name" value="POTE ANKYRIN DOMAIN"/>
    <property type="match status" value="1"/>
</dbReference>
<dbReference type="Gene3D" id="3.40.50.1820">
    <property type="entry name" value="alpha/beta hydrolase"/>
    <property type="match status" value="1"/>
</dbReference>
<evidence type="ECO:0000313" key="3">
    <source>
        <dbReference type="EMBL" id="KAF5582628.1"/>
    </source>
</evidence>
<evidence type="ECO:0000259" key="2">
    <source>
        <dbReference type="Pfam" id="PF00561"/>
    </source>
</evidence>
<proteinExistence type="predicted"/>